<dbReference type="Proteomes" id="UP001597233">
    <property type="component" value="Unassembled WGS sequence"/>
</dbReference>
<evidence type="ECO:0000256" key="1">
    <source>
        <dbReference type="ARBA" id="ARBA00004141"/>
    </source>
</evidence>
<dbReference type="EC" id="3.4.21.-" evidence="9"/>
<evidence type="ECO:0000256" key="7">
    <source>
        <dbReference type="SAM" id="Phobius"/>
    </source>
</evidence>
<evidence type="ECO:0000256" key="6">
    <source>
        <dbReference type="ARBA" id="ARBA00023136"/>
    </source>
</evidence>
<keyword evidence="3 7" id="KW-0812">Transmembrane</keyword>
<dbReference type="PANTHER" id="PTHR43731:SF14">
    <property type="entry name" value="PRESENILIN-ASSOCIATED RHOMBOID-LIKE PROTEIN, MITOCHONDRIAL"/>
    <property type="match status" value="1"/>
</dbReference>
<sequence length="239" mass="27671">MLFVRYENWKSFLRFYPLTSLIVIANVVVFLLMTFNGGSQNNETLVEYGALTNLIGYDQWWRTFTAMFVHIGFDHLLFNTFAIIVFAPPLERLLGTLRYGLLYFASGLIGNIISLELYRQSSEGHLAAGASGAIYGIYGAFLYIALFQRGMLDRISRQTIYTILGLGLVYTFIMPGIGIWAHLGGLISGFFIYGLLLRLTGLERRWQRIYERYHEQLMKEQQRKEQQMKEEQERNHPPL</sequence>
<gene>
    <name evidence="9" type="ORF">ACFSC9_12700</name>
</gene>
<evidence type="ECO:0000256" key="5">
    <source>
        <dbReference type="ARBA" id="ARBA00022989"/>
    </source>
</evidence>
<comment type="similarity">
    <text evidence="2">Belongs to the peptidase S54 family.</text>
</comment>
<feature type="transmembrane region" description="Helical" evidence="7">
    <location>
        <begin position="99"/>
        <end position="118"/>
    </location>
</feature>
<evidence type="ECO:0000256" key="2">
    <source>
        <dbReference type="ARBA" id="ARBA00009045"/>
    </source>
</evidence>
<evidence type="ECO:0000256" key="4">
    <source>
        <dbReference type="ARBA" id="ARBA00022801"/>
    </source>
</evidence>
<dbReference type="SUPFAM" id="SSF144091">
    <property type="entry name" value="Rhomboid-like"/>
    <property type="match status" value="1"/>
</dbReference>
<evidence type="ECO:0000259" key="8">
    <source>
        <dbReference type="Pfam" id="PF01694"/>
    </source>
</evidence>
<evidence type="ECO:0000313" key="9">
    <source>
        <dbReference type="EMBL" id="MFD1886381.1"/>
    </source>
</evidence>
<feature type="transmembrane region" description="Helical" evidence="7">
    <location>
        <begin position="12"/>
        <end position="35"/>
    </location>
</feature>
<keyword evidence="9" id="KW-0645">Protease</keyword>
<organism evidence="9 10">
    <name type="scientific">Paenibacillus wenxiniae</name>
    <dbReference type="NCBI Taxonomy" id="1636843"/>
    <lineage>
        <taxon>Bacteria</taxon>
        <taxon>Bacillati</taxon>
        <taxon>Bacillota</taxon>
        <taxon>Bacilli</taxon>
        <taxon>Bacillales</taxon>
        <taxon>Paenibacillaceae</taxon>
        <taxon>Paenibacillus</taxon>
    </lineage>
</organism>
<comment type="subcellular location">
    <subcellularLocation>
        <location evidence="1">Membrane</location>
        <topology evidence="1">Multi-pass membrane protein</topology>
    </subcellularLocation>
</comment>
<dbReference type="GO" id="GO:0008233">
    <property type="term" value="F:peptidase activity"/>
    <property type="evidence" value="ECO:0007669"/>
    <property type="project" value="UniProtKB-KW"/>
</dbReference>
<feature type="domain" description="Peptidase S54 rhomboid" evidence="8">
    <location>
        <begin position="58"/>
        <end position="197"/>
    </location>
</feature>
<protein>
    <submittedName>
        <fullName evidence="9">Rhomboid family intramembrane serine protease</fullName>
        <ecNumber evidence="9">3.4.21.-</ecNumber>
    </submittedName>
</protein>
<feature type="transmembrane region" description="Helical" evidence="7">
    <location>
        <begin position="67"/>
        <end position="87"/>
    </location>
</feature>
<dbReference type="GO" id="GO:0006508">
    <property type="term" value="P:proteolysis"/>
    <property type="evidence" value="ECO:0007669"/>
    <property type="project" value="UniProtKB-KW"/>
</dbReference>
<evidence type="ECO:0000256" key="3">
    <source>
        <dbReference type="ARBA" id="ARBA00022692"/>
    </source>
</evidence>
<keyword evidence="10" id="KW-1185">Reference proteome</keyword>
<feature type="transmembrane region" description="Helical" evidence="7">
    <location>
        <begin position="124"/>
        <end position="147"/>
    </location>
</feature>
<dbReference type="RefSeq" id="WP_347323282.1">
    <property type="nucleotide sequence ID" value="NZ_JBCGUH010000001.1"/>
</dbReference>
<dbReference type="Pfam" id="PF01694">
    <property type="entry name" value="Rhomboid"/>
    <property type="match status" value="1"/>
</dbReference>
<feature type="transmembrane region" description="Helical" evidence="7">
    <location>
        <begin position="159"/>
        <end position="177"/>
    </location>
</feature>
<feature type="transmembrane region" description="Helical" evidence="7">
    <location>
        <begin position="183"/>
        <end position="202"/>
    </location>
</feature>
<accession>A0ABW4RJG2</accession>
<keyword evidence="4 9" id="KW-0378">Hydrolase</keyword>
<keyword evidence="6 7" id="KW-0472">Membrane</keyword>
<reference evidence="10" key="1">
    <citation type="journal article" date="2019" name="Int. J. Syst. Evol. Microbiol.">
        <title>The Global Catalogue of Microorganisms (GCM) 10K type strain sequencing project: providing services to taxonomists for standard genome sequencing and annotation.</title>
        <authorList>
            <consortium name="The Broad Institute Genomics Platform"/>
            <consortium name="The Broad Institute Genome Sequencing Center for Infectious Disease"/>
            <person name="Wu L."/>
            <person name="Ma J."/>
        </authorList>
    </citation>
    <scope>NUCLEOTIDE SEQUENCE [LARGE SCALE GENOMIC DNA]</scope>
    <source>
        <strain evidence="10">CCUG 54950</strain>
    </source>
</reference>
<name>A0ABW4RJG2_9BACL</name>
<comment type="caution">
    <text evidence="9">The sequence shown here is derived from an EMBL/GenBank/DDBJ whole genome shotgun (WGS) entry which is preliminary data.</text>
</comment>
<evidence type="ECO:0000313" key="10">
    <source>
        <dbReference type="Proteomes" id="UP001597233"/>
    </source>
</evidence>
<dbReference type="PANTHER" id="PTHR43731">
    <property type="entry name" value="RHOMBOID PROTEASE"/>
    <property type="match status" value="1"/>
</dbReference>
<dbReference type="InterPro" id="IPR035952">
    <property type="entry name" value="Rhomboid-like_sf"/>
</dbReference>
<proteinExistence type="inferred from homology"/>
<dbReference type="Gene3D" id="1.20.1540.10">
    <property type="entry name" value="Rhomboid-like"/>
    <property type="match status" value="1"/>
</dbReference>
<dbReference type="EMBL" id="JBHUEH010000014">
    <property type="protein sequence ID" value="MFD1886381.1"/>
    <property type="molecule type" value="Genomic_DNA"/>
</dbReference>
<dbReference type="InterPro" id="IPR050925">
    <property type="entry name" value="Rhomboid_protease_S54"/>
</dbReference>
<keyword evidence="5 7" id="KW-1133">Transmembrane helix</keyword>
<dbReference type="InterPro" id="IPR022764">
    <property type="entry name" value="Peptidase_S54_rhomboid_dom"/>
</dbReference>